<dbReference type="Proteomes" id="UP000649753">
    <property type="component" value="Unassembled WGS sequence"/>
</dbReference>
<organism evidence="3 4">
    <name type="scientific">Plantactinospora soyae</name>
    <dbReference type="NCBI Taxonomy" id="1544732"/>
    <lineage>
        <taxon>Bacteria</taxon>
        <taxon>Bacillati</taxon>
        <taxon>Actinomycetota</taxon>
        <taxon>Actinomycetes</taxon>
        <taxon>Micromonosporales</taxon>
        <taxon>Micromonosporaceae</taxon>
        <taxon>Plantactinospora</taxon>
    </lineage>
</organism>
<evidence type="ECO:0000313" key="4">
    <source>
        <dbReference type="Proteomes" id="UP000649753"/>
    </source>
</evidence>
<dbReference type="PROSITE" id="PS51782">
    <property type="entry name" value="LYSM"/>
    <property type="match status" value="1"/>
</dbReference>
<reference evidence="3" key="1">
    <citation type="submission" date="2020-10" db="EMBL/GenBank/DDBJ databases">
        <title>Sequencing the genomes of 1000 actinobacteria strains.</title>
        <authorList>
            <person name="Klenk H.-P."/>
        </authorList>
    </citation>
    <scope>NUCLEOTIDE SEQUENCE</scope>
    <source>
        <strain evidence="3">DSM 46832</strain>
    </source>
</reference>
<dbReference type="InterPro" id="IPR018392">
    <property type="entry name" value="LysM"/>
</dbReference>
<dbReference type="Gene3D" id="3.10.350.10">
    <property type="entry name" value="LysM domain"/>
    <property type="match status" value="1"/>
</dbReference>
<dbReference type="InterPro" id="IPR045361">
    <property type="entry name" value="CIS_tube_prot_N"/>
</dbReference>
<protein>
    <submittedName>
        <fullName evidence="3">Nucleoid-associated protein YgaU</fullName>
    </submittedName>
</protein>
<feature type="domain" description="LysM" evidence="2">
    <location>
        <begin position="180"/>
        <end position="227"/>
    </location>
</feature>
<evidence type="ECO:0000256" key="1">
    <source>
        <dbReference type="SAM" id="MobiDB-lite"/>
    </source>
</evidence>
<dbReference type="InterPro" id="IPR036779">
    <property type="entry name" value="LysM_dom_sf"/>
</dbReference>
<evidence type="ECO:0000313" key="3">
    <source>
        <dbReference type="EMBL" id="MBE1489293.1"/>
    </source>
</evidence>
<accession>A0A927MCJ5</accession>
<evidence type="ECO:0000259" key="2">
    <source>
        <dbReference type="PROSITE" id="PS51782"/>
    </source>
</evidence>
<dbReference type="EMBL" id="JADBEB010000001">
    <property type="protein sequence ID" value="MBE1489293.1"/>
    <property type="molecule type" value="Genomic_DNA"/>
</dbReference>
<keyword evidence="4" id="KW-1185">Reference proteome</keyword>
<gene>
    <name evidence="3" type="ORF">H4W31_004931</name>
</gene>
<name>A0A927MCJ5_9ACTN</name>
<sequence>MKKPTGKVSAFIQRYNPPLGGGNRPGGPLGGPVTFMFNPNQLTLTKSASWIPHVVRGAEQVGIPEFSGSEPRTLALTVFLDVTDSHDRTVQQRVETLLTCCTPTRASIAAKAPSPPWVKFTWGQFQTVSFYSYVSQVTATYTLFDSSGTPLRATCELNLTEISGSKPGQNPTSGGRSARRVHRVVDGDSLPLLAHREYGDPTVWRVIAEANDIDDPTRLAPGTELLLPAPDEFPAEPARGHEPTAGATALPWRR</sequence>
<comment type="caution">
    <text evidence="3">The sequence shown here is derived from an EMBL/GenBank/DDBJ whole genome shotgun (WGS) entry which is preliminary data.</text>
</comment>
<dbReference type="AlphaFoldDB" id="A0A927MCJ5"/>
<proteinExistence type="predicted"/>
<dbReference type="RefSeq" id="WP_192768785.1">
    <property type="nucleotide sequence ID" value="NZ_JADBEB010000001.1"/>
</dbReference>
<dbReference type="CDD" id="cd00118">
    <property type="entry name" value="LysM"/>
    <property type="match status" value="1"/>
</dbReference>
<dbReference type="Pfam" id="PF19266">
    <property type="entry name" value="CIS_tube"/>
    <property type="match status" value="1"/>
</dbReference>
<feature type="region of interest" description="Disordered" evidence="1">
    <location>
        <begin position="227"/>
        <end position="254"/>
    </location>
</feature>